<evidence type="ECO:0000256" key="3">
    <source>
        <dbReference type="ARBA" id="ARBA00004212"/>
    </source>
</evidence>
<dbReference type="GO" id="GO:0005886">
    <property type="term" value="C:plasma membrane"/>
    <property type="evidence" value="ECO:0007669"/>
    <property type="project" value="UniProtKB-SubCell"/>
</dbReference>
<feature type="domain" description="Fibronectin type-III" evidence="30">
    <location>
        <begin position="1408"/>
        <end position="1506"/>
    </location>
</feature>
<feature type="domain" description="Fibronectin type-III" evidence="30">
    <location>
        <begin position="1510"/>
        <end position="1599"/>
    </location>
</feature>
<feature type="domain" description="Fibronectin type-III" evidence="30">
    <location>
        <begin position="1604"/>
        <end position="1692"/>
    </location>
</feature>
<dbReference type="GO" id="GO:0005789">
    <property type="term" value="C:endoplasmic reticulum membrane"/>
    <property type="evidence" value="ECO:0007669"/>
    <property type="project" value="UniProtKB-SubCell"/>
</dbReference>
<dbReference type="Gene3D" id="2.120.10.30">
    <property type="entry name" value="TolB, C-terminal domain"/>
    <property type="match status" value="1"/>
</dbReference>
<feature type="transmembrane region" description="Helical" evidence="28">
    <location>
        <begin position="1994"/>
        <end position="2017"/>
    </location>
</feature>
<feature type="disulfide bond" evidence="26">
    <location>
        <begin position="1197"/>
        <end position="1215"/>
    </location>
</feature>
<dbReference type="Gene3D" id="2.130.10.10">
    <property type="entry name" value="YVTN repeat-like/Quinoprotein amine dehydrogenase"/>
    <property type="match status" value="1"/>
</dbReference>
<evidence type="ECO:0000256" key="11">
    <source>
        <dbReference type="ARBA" id="ARBA00022475"/>
    </source>
</evidence>
<evidence type="ECO:0000256" key="26">
    <source>
        <dbReference type="PROSITE-ProRule" id="PRU00124"/>
    </source>
</evidence>
<evidence type="ECO:0000256" key="17">
    <source>
        <dbReference type="ARBA" id="ARBA00022824"/>
    </source>
</evidence>
<dbReference type="SMART" id="SM00060">
    <property type="entry name" value="FN3"/>
    <property type="match status" value="6"/>
</dbReference>
<evidence type="ECO:0000256" key="19">
    <source>
        <dbReference type="ARBA" id="ARBA00023136"/>
    </source>
</evidence>
<evidence type="ECO:0000256" key="22">
    <source>
        <dbReference type="ARBA" id="ARBA00023180"/>
    </source>
</evidence>
<dbReference type="InterPro" id="IPR050310">
    <property type="entry name" value="VPS10-sortilin"/>
</dbReference>
<evidence type="ECO:0000256" key="12">
    <source>
        <dbReference type="ARBA" id="ARBA00022536"/>
    </source>
</evidence>
<dbReference type="CDD" id="cd00112">
    <property type="entry name" value="LDLa"/>
    <property type="match status" value="7"/>
</dbReference>
<dbReference type="EMBL" id="LR899552">
    <property type="protein sequence ID" value="CAD7240478.1"/>
    <property type="molecule type" value="Genomic_DNA"/>
</dbReference>
<dbReference type="SUPFAM" id="SSF57424">
    <property type="entry name" value="LDL receptor-like module"/>
    <property type="match status" value="7"/>
</dbReference>
<evidence type="ECO:0000256" key="5">
    <source>
        <dbReference type="ARBA" id="ARBA00004393"/>
    </source>
</evidence>
<feature type="domain" description="Fibronectin type-III" evidence="30">
    <location>
        <begin position="1695"/>
        <end position="1791"/>
    </location>
</feature>
<dbReference type="FunFam" id="4.10.400.10:FF:000011">
    <property type="entry name" value="Low-density lipoprotein receptor-related protein 1"/>
    <property type="match status" value="1"/>
</dbReference>
<dbReference type="InterPro" id="IPR036116">
    <property type="entry name" value="FN3_sf"/>
</dbReference>
<evidence type="ECO:0000256" key="15">
    <source>
        <dbReference type="ARBA" id="ARBA00022737"/>
    </source>
</evidence>
<keyword evidence="28" id="KW-1133">Transmembrane helix</keyword>
<proteinExistence type="inferred from homology"/>
<evidence type="ECO:0000256" key="1">
    <source>
        <dbReference type="ARBA" id="ARBA00004115"/>
    </source>
</evidence>
<keyword evidence="14 29" id="KW-0732">Signal</keyword>
<dbReference type="InterPro" id="IPR031777">
    <property type="entry name" value="Sortilin_C"/>
</dbReference>
<dbReference type="PRINTS" id="PR00261">
    <property type="entry name" value="LDLRECEPTOR"/>
</dbReference>
<dbReference type="Gene3D" id="3.30.60.270">
    <property type="match status" value="1"/>
</dbReference>
<keyword evidence="18" id="KW-0333">Golgi apparatus</keyword>
<dbReference type="InterPro" id="IPR057841">
    <property type="entry name" value="FN3_SORL1"/>
</dbReference>
<dbReference type="Pfam" id="PF25814">
    <property type="entry name" value="fn3_SORL1"/>
    <property type="match status" value="1"/>
</dbReference>
<feature type="disulfide bond" evidence="26">
    <location>
        <begin position="1120"/>
        <end position="1138"/>
    </location>
</feature>
<feature type="disulfide bond" evidence="26">
    <location>
        <begin position="1230"/>
        <end position="1248"/>
    </location>
</feature>
<feature type="repeat" description="LDL-receptor class B" evidence="27">
    <location>
        <begin position="955"/>
        <end position="999"/>
    </location>
</feature>
<dbReference type="Proteomes" id="UP000677054">
    <property type="component" value="Unassembled WGS sequence"/>
</dbReference>
<protein>
    <recommendedName>
        <fullName evidence="9">Sortilin-related receptor</fullName>
    </recommendedName>
    <alternativeName>
        <fullName evidence="24">Low-density lipoprotein receptor relative with 11 ligand-binding repeats</fullName>
    </alternativeName>
    <alternativeName>
        <fullName evidence="25">Sorting protein-related receptor containing LDLR class A repeats</fullName>
    </alternativeName>
</protein>
<evidence type="ECO:0000256" key="18">
    <source>
        <dbReference type="ARBA" id="ARBA00023034"/>
    </source>
</evidence>
<sequence>MASLFKSRIVSLLSVFFFTFHCQLCISDPSDDSSGLTTFVDRHGHYVVVRRDLDEVESDQGDSRFTRFKRSPVKNENILEQKLGNVSFTWELKDTHGVIILHWAGQNSDVVLCLARDKDQNTPGSTSALFISFDYGKTFQNRTEALKLADGKIAVISQYHVHPKFPNVAVYRDEKNKYIFLTQDYGKTFSSFKLSFVPSEIYMDSWLDDVIILHDKKDVTKPVYVGKLKDGVFTKVQEFVSEVHMDTKPNPNTVYVIRDDPTGLHTVLASRDYFDSPGAVVMRYILRFAIHGDLMFATRTTDFSHEGPVDSQDTPKDLYISVRKDGNFGPFVKAQFPSTLQPRWFYVLDVTDDGQAFVLANHNNEEDNLFISNAPDDSGIRFSQSLQRVVFFDGNEQDRLLDGLTTGQPFADFHRVEGLRGIYIVSQWKNNTKETIGYRLRKDDFMVTLITFDNGGEWHPLEAPRVDDSGNPTKCDTTKGCSLHLSQKYSSLGLIPGRQSVPILTSKSAIGLVLGTGTVGESLKGRPSVFLSADAGHTWHEVLKGMYFYTFGDHGGLITAVDYLSPTKYLLYSTDEGETWNSYSFSKNDVVVYKMFTEPGENTTIFTLFASEPNSHEWLIVNVDLKTAFSKVCGEDDYKTWSPYDEGNQGRSTPCLLGRKYVYERRIPHSQCFNGRDYDRPVRSENCPCHREDFECAFGFLLEEVTNNCVLDPKAKDANFDPNAPPRNCVEGTFYNRTKGYRRVAGDTCEGGAATTYLPNLLPCPMKKEQEFLIVAQNDAIMRMNLASAPSTEPTWEKLPLKGLENVIALEFDIENNSIYWADISTDKIMRQRLDGQSDPEVIVERDLSSVEGLALDWISSNLYFVDGARSRIEVVRVDINYFGRMRRTILKNDQLGKPRGIALHPVKGYLFWTDWSSTTPSVSRALLDGSEVKVLLGRSVVTWPNGITVDTLTDRIFFVDANRDFIASADLDGGNLHTLIRDKVILNHPFAVAVHKTQLYWDDWNQGHVFMANKETGRGITNVTTEHAARLMELKVIANFQRTGTNACSGAMTSKGGSKCSYLCMGRPNNDYSCLCPDGMNIQPLGTGKEKCFCPSGDEPANGYCPQKGATCGEGMFQCGNGHCIYSLWQCDGDNDCMDGSDEANCGSSCSPMQFQCKSGQCIPPHWKCDFDADCSDASDEANCTYPSCTADQFQCANGRCISKRWVCDFEDDCRDGSDEVCTGWTFRCDNGKCVPLSFKCDSVDDCGDGSDELFCGDLGNRTSTTTSTRRPDTGTCLENHFKCYSGICIPQSWVCDGARDCASGEDEGNCENVATCGGTDFRCEVSGGCIPNSAVCDGRQDCADGSDEQGCIDVIPPSPKEPSEVECHAGYLNCDITKCVPVSRVCDGRIDCYDGSDEENCQHAYQVRDYVIDDKRLTANSIYLSWSMAKGTAVPASLQYLPSIAEEVEKDPPKWKNHTWINITEYTFHDLHPYTNYIMQVYVKDQSGTVYPPGASITQRTKSSIPGIVRNVTVNQLHGGRVNVVWDALKEDNGPRLLYRIYMSPPSPPLEFMTQKTFHVIREDFKPNVTYFFWVQAENSAYRGSPSEKKSLIFDGNAIEISIKNLKIINASETTATLIWDSLEGVDSYGVDINPIENRYASRWSMNVTKPSATVTGLAPAAQYQVHVYGRKKNIEGPRTTIQVSTEGNPLPDVKNIKAMRIKGTTVKLSWDPPKDSRKLQWSYAIFYGATEHELFQEGIRTSTDDTTLTVKDLEACEEYLFAVTLYKPLGIGPGPQAPAQNKTEFDPKAPPKGLEVHGKGNSSMVVTWSSSCPEVLSDLAYVVVVKELNLGKESRTQTYPSRNKSFVNEFNIRIGGEYEVTVQTSMPDSRPSQAVHYYAPPIPAPHQVEFIQERNGSYLIYWRDKEVSNSLQETFNLTYVIWVANDPTFKNATQYKVKEPPFTINDLKQGDVKYVAVSLIDENGYSSSRSEVITIERPYYEAPVELKKSNMVTIVVSVVVVVVGLCIALVVFFFRHRRLQNSFASFANTHYDPRSGAVFSTSDVLEDDDAPIIRGFSDDEPLVMA</sequence>
<evidence type="ECO:0000256" key="23">
    <source>
        <dbReference type="ARBA" id="ARBA00023329"/>
    </source>
</evidence>
<dbReference type="GO" id="GO:0055038">
    <property type="term" value="C:recycling endosome membrane"/>
    <property type="evidence" value="ECO:0007669"/>
    <property type="project" value="UniProtKB-SubCell"/>
</dbReference>
<dbReference type="PROSITE" id="PS01209">
    <property type="entry name" value="LDLRA_1"/>
    <property type="match status" value="4"/>
</dbReference>
<feature type="disulfide bond" evidence="26">
    <location>
        <begin position="1113"/>
        <end position="1125"/>
    </location>
</feature>
<evidence type="ECO:0000256" key="21">
    <source>
        <dbReference type="ARBA" id="ARBA00023170"/>
    </source>
</evidence>
<feature type="repeat" description="LDL-receptor class B" evidence="27">
    <location>
        <begin position="817"/>
        <end position="860"/>
    </location>
</feature>
<dbReference type="CDD" id="cd00063">
    <property type="entry name" value="FN3"/>
    <property type="match status" value="5"/>
</dbReference>
<evidence type="ECO:0000259" key="30">
    <source>
        <dbReference type="PROSITE" id="PS50853"/>
    </source>
</evidence>
<feature type="disulfide bond" evidence="26">
    <location>
        <begin position="1223"/>
        <end position="1235"/>
    </location>
</feature>
<evidence type="ECO:0000256" key="16">
    <source>
        <dbReference type="ARBA" id="ARBA00022753"/>
    </source>
</evidence>
<keyword evidence="16" id="KW-0967">Endosome</keyword>
<keyword evidence="11" id="KW-1003">Cell membrane</keyword>
<dbReference type="Pfam" id="PF15902">
    <property type="entry name" value="Sortilin-Vps10"/>
    <property type="match status" value="1"/>
</dbReference>
<keyword evidence="23" id="KW-0968">Cytoplasmic vesicle</keyword>
<dbReference type="GO" id="GO:0005794">
    <property type="term" value="C:Golgi apparatus"/>
    <property type="evidence" value="ECO:0007669"/>
    <property type="project" value="UniProtKB-SubCell"/>
</dbReference>
<keyword evidence="12" id="KW-0245">EGF-like domain</keyword>
<accession>A0A7R8X4P4</accession>
<dbReference type="Gene3D" id="2.10.70.80">
    <property type="match status" value="1"/>
</dbReference>
<dbReference type="PROSITE" id="PS51120">
    <property type="entry name" value="LDLRB"/>
    <property type="match status" value="3"/>
</dbReference>
<feature type="disulfide bond" evidence="26">
    <location>
        <begin position="1338"/>
        <end position="1353"/>
    </location>
</feature>
<dbReference type="InterPro" id="IPR013783">
    <property type="entry name" value="Ig-like_fold"/>
</dbReference>
<dbReference type="FunFam" id="4.10.400.10:FF:000119">
    <property type="entry name" value="Suppressor of tumorigenicity 14 protein homolog"/>
    <property type="match status" value="1"/>
</dbReference>
<keyword evidence="22" id="KW-0325">Glycoprotein</keyword>
<dbReference type="InterPro" id="IPR011042">
    <property type="entry name" value="6-blade_b-propeller_TolB-like"/>
</dbReference>
<dbReference type="SMART" id="SM00135">
    <property type="entry name" value="LY"/>
    <property type="match status" value="5"/>
</dbReference>
<organism evidence="31">
    <name type="scientific">Darwinula stevensoni</name>
    <dbReference type="NCBI Taxonomy" id="69355"/>
    <lineage>
        <taxon>Eukaryota</taxon>
        <taxon>Metazoa</taxon>
        <taxon>Ecdysozoa</taxon>
        <taxon>Arthropoda</taxon>
        <taxon>Crustacea</taxon>
        <taxon>Oligostraca</taxon>
        <taxon>Ostracoda</taxon>
        <taxon>Podocopa</taxon>
        <taxon>Podocopida</taxon>
        <taxon>Darwinulocopina</taxon>
        <taxon>Darwinuloidea</taxon>
        <taxon>Darwinulidae</taxon>
        <taxon>Darwinula</taxon>
    </lineage>
</organism>
<keyword evidence="10" id="KW-0813">Transport</keyword>
<dbReference type="GO" id="GO:0032585">
    <property type="term" value="C:multivesicular body membrane"/>
    <property type="evidence" value="ECO:0007669"/>
    <property type="project" value="UniProtKB-SubCell"/>
</dbReference>
<evidence type="ECO:0000256" key="24">
    <source>
        <dbReference type="ARBA" id="ARBA00029896"/>
    </source>
</evidence>
<dbReference type="SMART" id="SM00602">
    <property type="entry name" value="VPS10"/>
    <property type="match status" value="1"/>
</dbReference>
<feature type="chain" id="PRO_5036402420" description="Sortilin-related receptor" evidence="29">
    <location>
        <begin position="28"/>
        <end position="2068"/>
    </location>
</feature>
<name>A0A7R8X4P4_9CRUS</name>
<dbReference type="InterPro" id="IPR031778">
    <property type="entry name" value="Sortilin_N"/>
</dbReference>
<evidence type="ECO:0000256" key="29">
    <source>
        <dbReference type="SAM" id="SignalP"/>
    </source>
</evidence>
<dbReference type="EMBL" id="CAJPEV010000035">
    <property type="protein sequence ID" value="CAG0879217.1"/>
    <property type="molecule type" value="Genomic_DNA"/>
</dbReference>
<dbReference type="SUPFAM" id="SSF49265">
    <property type="entry name" value="Fibronectin type III"/>
    <property type="match status" value="3"/>
</dbReference>
<dbReference type="PROSITE" id="PS50068">
    <property type="entry name" value="LDLRA_2"/>
    <property type="match status" value="7"/>
</dbReference>
<feature type="disulfide bond" evidence="26">
    <location>
        <begin position="1369"/>
        <end position="1381"/>
    </location>
</feature>
<dbReference type="InterPro" id="IPR015943">
    <property type="entry name" value="WD40/YVTN_repeat-like_dom_sf"/>
</dbReference>
<evidence type="ECO:0000256" key="14">
    <source>
        <dbReference type="ARBA" id="ARBA00022729"/>
    </source>
</evidence>
<evidence type="ECO:0000256" key="4">
    <source>
        <dbReference type="ARBA" id="ARBA00004251"/>
    </source>
</evidence>
<feature type="disulfide bond" evidence="26">
    <location>
        <begin position="1190"/>
        <end position="1202"/>
    </location>
</feature>
<dbReference type="GO" id="GO:0006892">
    <property type="term" value="P:post-Golgi vesicle-mediated transport"/>
    <property type="evidence" value="ECO:0007669"/>
    <property type="project" value="TreeGrafter"/>
</dbReference>
<evidence type="ECO:0000313" key="32">
    <source>
        <dbReference type="Proteomes" id="UP000677054"/>
    </source>
</evidence>
<feature type="disulfide bond" evidence="26">
    <location>
        <begin position="1170"/>
        <end position="1185"/>
    </location>
</feature>
<comment type="subcellular location">
    <subcellularLocation>
        <location evidence="4">Cell membrane</location>
        <topology evidence="4">Single-pass type I membrane protein</topology>
    </subcellularLocation>
    <subcellularLocation>
        <location evidence="3">Cytoplasmic vesicle</location>
        <location evidence="3">Secretory vesicle membrane</location>
        <topology evidence="3">Single-pass type I membrane protein</topology>
    </subcellularLocation>
    <subcellularLocation>
        <location evidence="2">Early endosome membrane</location>
        <topology evidence="2">Single-pass type I membrane protein</topology>
    </subcellularLocation>
    <subcellularLocation>
        <location evidence="1">Endoplasmic reticulum membrane</location>
        <topology evidence="1">Single-pass type I membrane protein</topology>
    </subcellularLocation>
    <subcellularLocation>
        <location evidence="7">Endosome</location>
        <location evidence="7">Multivesicular body membrane</location>
        <topology evidence="7">Single-pass type I membrane protein</topology>
    </subcellularLocation>
    <subcellularLocation>
        <location evidence="5">Golgi apparatus</location>
        <location evidence="5">trans-Golgi network membrane</location>
        <topology evidence="5">Single-pass type I membrane protein</topology>
    </subcellularLocation>
    <subcellularLocation>
        <location evidence="6">Recycling endosome membrane</location>
        <topology evidence="6">Single-pass type I membrane protein</topology>
    </subcellularLocation>
</comment>
<evidence type="ECO:0000256" key="13">
    <source>
        <dbReference type="ARBA" id="ARBA00022583"/>
    </source>
</evidence>
<dbReference type="InterPro" id="IPR023415">
    <property type="entry name" value="LDLR_class-A_CS"/>
</dbReference>
<dbReference type="Gene3D" id="4.10.400.10">
    <property type="entry name" value="Low-density Lipoprotein Receptor"/>
    <property type="match status" value="7"/>
</dbReference>
<keyword evidence="32" id="KW-1185">Reference proteome</keyword>
<feature type="disulfide bond" evidence="26">
    <location>
        <begin position="1132"/>
        <end position="1147"/>
    </location>
</feature>
<dbReference type="OrthoDB" id="443634at2759"/>
<dbReference type="FunFam" id="2.120.10.30:FF:000241">
    <property type="entry name" value="Low-density lipoprotein receptor-related protein 6"/>
    <property type="match status" value="1"/>
</dbReference>
<dbReference type="PANTHER" id="PTHR12106">
    <property type="entry name" value="SORTILIN RELATED"/>
    <property type="match status" value="1"/>
</dbReference>
<feature type="disulfide bond" evidence="26">
    <location>
        <begin position="1297"/>
        <end position="1312"/>
    </location>
</feature>
<evidence type="ECO:0000256" key="25">
    <source>
        <dbReference type="ARBA" id="ARBA00032450"/>
    </source>
</evidence>
<evidence type="ECO:0000313" key="31">
    <source>
        <dbReference type="EMBL" id="CAD7240478.1"/>
    </source>
</evidence>
<feature type="disulfide bond" evidence="26">
    <location>
        <begin position="1388"/>
        <end position="1403"/>
    </location>
</feature>
<feature type="disulfide bond" evidence="26">
    <location>
        <begin position="1285"/>
        <end position="1303"/>
    </location>
</feature>
<dbReference type="FunFam" id="4.10.400.10:FF:000034">
    <property type="entry name" value="Low-density lipoprotein receptor-related protein 2"/>
    <property type="match status" value="2"/>
</dbReference>
<evidence type="ECO:0000256" key="9">
    <source>
        <dbReference type="ARBA" id="ARBA00013467"/>
    </source>
</evidence>
<keyword evidence="20 26" id="KW-1015">Disulfide bond</keyword>
<evidence type="ECO:0000256" key="10">
    <source>
        <dbReference type="ARBA" id="ARBA00022448"/>
    </source>
</evidence>
<dbReference type="GO" id="GO:0030658">
    <property type="term" value="C:transport vesicle membrane"/>
    <property type="evidence" value="ECO:0007669"/>
    <property type="project" value="UniProtKB-SubCell"/>
</dbReference>
<evidence type="ECO:0000256" key="28">
    <source>
        <dbReference type="SAM" id="Phobius"/>
    </source>
</evidence>
<dbReference type="Gene3D" id="2.60.40.10">
    <property type="entry name" value="Immunoglobulins"/>
    <property type="match status" value="4"/>
</dbReference>
<dbReference type="InterPro" id="IPR006581">
    <property type="entry name" value="VPS10"/>
</dbReference>
<feature type="signal peptide" evidence="29">
    <location>
        <begin position="1"/>
        <end position="27"/>
    </location>
</feature>
<dbReference type="PROSITE" id="PS50853">
    <property type="entry name" value="FN3"/>
    <property type="match status" value="5"/>
</dbReference>
<feature type="disulfide bond" evidence="26">
    <location>
        <begin position="1376"/>
        <end position="1394"/>
    </location>
</feature>
<dbReference type="SUPFAM" id="SSF63825">
    <property type="entry name" value="YWTD domain"/>
    <property type="match status" value="1"/>
</dbReference>
<keyword evidence="13" id="KW-0254">Endocytosis</keyword>
<feature type="repeat" description="LDL-receptor class B" evidence="27">
    <location>
        <begin position="909"/>
        <end position="954"/>
    </location>
</feature>
<evidence type="ECO:0000256" key="8">
    <source>
        <dbReference type="ARBA" id="ARBA00007041"/>
    </source>
</evidence>
<keyword evidence="15" id="KW-0677">Repeat</keyword>
<keyword evidence="28" id="KW-0812">Transmembrane</keyword>
<dbReference type="GO" id="GO:0006897">
    <property type="term" value="P:endocytosis"/>
    <property type="evidence" value="ECO:0007669"/>
    <property type="project" value="UniProtKB-KW"/>
</dbReference>
<dbReference type="InterPro" id="IPR002172">
    <property type="entry name" value="LDrepeatLR_classA_rpt"/>
</dbReference>
<evidence type="ECO:0000256" key="2">
    <source>
        <dbReference type="ARBA" id="ARBA00004158"/>
    </source>
</evidence>
<comment type="similarity">
    <text evidence="8">Belongs to the VPS10-related sortilin family. SORL1 subfamily.</text>
</comment>
<keyword evidence="19 28" id="KW-0472">Membrane</keyword>
<dbReference type="Pfam" id="PF00057">
    <property type="entry name" value="Ldl_recept_a"/>
    <property type="match status" value="7"/>
</dbReference>
<dbReference type="Pfam" id="PF15901">
    <property type="entry name" value="Sortilin_C"/>
    <property type="match status" value="1"/>
</dbReference>
<evidence type="ECO:0000256" key="27">
    <source>
        <dbReference type="PROSITE-ProRule" id="PRU00461"/>
    </source>
</evidence>
<dbReference type="Pfam" id="PF00058">
    <property type="entry name" value="Ldl_recept_b"/>
    <property type="match status" value="3"/>
</dbReference>
<keyword evidence="17" id="KW-0256">Endoplasmic reticulum</keyword>
<reference evidence="31" key="1">
    <citation type="submission" date="2020-11" db="EMBL/GenBank/DDBJ databases">
        <authorList>
            <person name="Tran Van P."/>
        </authorList>
    </citation>
    <scope>NUCLEOTIDE SEQUENCE</scope>
</reference>
<feature type="domain" description="Fibronectin type-III" evidence="30">
    <location>
        <begin position="1793"/>
        <end position="1885"/>
    </location>
</feature>
<feature type="disulfide bond" evidence="26">
    <location>
        <begin position="1278"/>
        <end position="1290"/>
    </location>
</feature>
<dbReference type="GO" id="GO:0031901">
    <property type="term" value="C:early endosome membrane"/>
    <property type="evidence" value="ECO:0007669"/>
    <property type="project" value="UniProtKB-SubCell"/>
</dbReference>
<feature type="disulfide bond" evidence="26">
    <location>
        <begin position="1151"/>
        <end position="1163"/>
    </location>
</feature>
<evidence type="ECO:0000256" key="20">
    <source>
        <dbReference type="ARBA" id="ARBA00023157"/>
    </source>
</evidence>
<dbReference type="SMART" id="SM00192">
    <property type="entry name" value="LDLa"/>
    <property type="match status" value="7"/>
</dbReference>
<dbReference type="InterPro" id="IPR000033">
    <property type="entry name" value="LDLR_classB_rpt"/>
</dbReference>
<dbReference type="InterPro" id="IPR036055">
    <property type="entry name" value="LDL_receptor-like_sf"/>
</dbReference>
<gene>
    <name evidence="31" type="ORF">DSTB1V02_LOCUS501</name>
</gene>
<dbReference type="FunFam" id="3.30.60.270:FF:000002">
    <property type="entry name" value="Sortilin-related receptor isoform A"/>
    <property type="match status" value="1"/>
</dbReference>
<dbReference type="PANTHER" id="PTHR12106:SF27">
    <property type="entry name" value="SORTILIN-RELATED RECEPTOR"/>
    <property type="match status" value="1"/>
</dbReference>
<dbReference type="SUPFAM" id="SSF110296">
    <property type="entry name" value="Oligoxyloglucan reducing end-specific cellobiohydrolase"/>
    <property type="match status" value="1"/>
</dbReference>
<feature type="disulfide bond" evidence="26">
    <location>
        <begin position="1158"/>
        <end position="1176"/>
    </location>
</feature>
<keyword evidence="21" id="KW-0675">Receptor</keyword>
<feature type="disulfide bond" evidence="26">
    <location>
        <begin position="1242"/>
        <end position="1257"/>
    </location>
</feature>
<evidence type="ECO:0000256" key="6">
    <source>
        <dbReference type="ARBA" id="ARBA00004480"/>
    </source>
</evidence>
<dbReference type="InterPro" id="IPR003961">
    <property type="entry name" value="FN3_dom"/>
</dbReference>
<dbReference type="Pfam" id="PF00041">
    <property type="entry name" value="fn3"/>
    <property type="match status" value="1"/>
</dbReference>
<comment type="caution">
    <text evidence="26">Lacks conserved residue(s) required for the propagation of feature annotation.</text>
</comment>
<evidence type="ECO:0000256" key="7">
    <source>
        <dbReference type="ARBA" id="ARBA00004545"/>
    </source>
</evidence>